<keyword evidence="6" id="KW-1185">Reference proteome</keyword>
<keyword evidence="4" id="KW-0472">Membrane</keyword>
<dbReference type="SMR" id="B3LZ73"/>
<evidence type="ECO:0000313" key="6">
    <source>
        <dbReference type="Proteomes" id="UP000007801"/>
    </source>
</evidence>
<accession>B3LZ73</accession>
<dbReference type="InterPro" id="IPR050271">
    <property type="entry name" value="UDP-glycosyltransferase"/>
</dbReference>
<proteinExistence type="inferred from homology"/>
<dbReference type="GO" id="GO:0008194">
    <property type="term" value="F:UDP-glycosyltransferase activity"/>
    <property type="evidence" value="ECO:0007669"/>
    <property type="project" value="InterPro"/>
</dbReference>
<dbReference type="HOGENOM" id="CLU_012949_0_2_1"/>
<dbReference type="CDD" id="cd03784">
    <property type="entry name" value="GT1_Gtf-like"/>
    <property type="match status" value="1"/>
</dbReference>
<comment type="similarity">
    <text evidence="1">Belongs to the UDP-glycosyltransferase family.</text>
</comment>
<evidence type="ECO:0000256" key="1">
    <source>
        <dbReference type="ARBA" id="ARBA00009995"/>
    </source>
</evidence>
<dbReference type="Gene3D" id="3.40.50.2000">
    <property type="entry name" value="Glycogen Phosphorylase B"/>
    <property type="match status" value="2"/>
</dbReference>
<dbReference type="SUPFAM" id="SSF53756">
    <property type="entry name" value="UDP-Glycosyltransferase/glycogen phosphorylase"/>
    <property type="match status" value="1"/>
</dbReference>
<dbReference type="EMBL" id="CH902617">
    <property type="protein sequence ID" value="EDV43000.2"/>
    <property type="molecule type" value="Genomic_DNA"/>
</dbReference>
<dbReference type="InterPro" id="IPR002213">
    <property type="entry name" value="UDP_glucos_trans"/>
</dbReference>
<evidence type="ECO:0000256" key="2">
    <source>
        <dbReference type="ARBA" id="ARBA00022676"/>
    </source>
</evidence>
<dbReference type="Pfam" id="PF00201">
    <property type="entry name" value="UDPGT"/>
    <property type="match status" value="1"/>
</dbReference>
<dbReference type="AlphaFoldDB" id="B3LZ73"/>
<dbReference type="FunFam" id="3.40.50.2000:FF:000144">
    <property type="entry name" value="UDP-glucuronosyltransferase"/>
    <property type="match status" value="1"/>
</dbReference>
<keyword evidence="4" id="KW-0812">Transmembrane</keyword>
<organism evidence="5 6">
    <name type="scientific">Drosophila ananassae</name>
    <name type="common">Fruit fly</name>
    <dbReference type="NCBI Taxonomy" id="7217"/>
    <lineage>
        <taxon>Eukaryota</taxon>
        <taxon>Metazoa</taxon>
        <taxon>Ecdysozoa</taxon>
        <taxon>Arthropoda</taxon>
        <taxon>Hexapoda</taxon>
        <taxon>Insecta</taxon>
        <taxon>Pterygota</taxon>
        <taxon>Neoptera</taxon>
        <taxon>Endopterygota</taxon>
        <taxon>Diptera</taxon>
        <taxon>Brachycera</taxon>
        <taxon>Muscomorpha</taxon>
        <taxon>Ephydroidea</taxon>
        <taxon>Drosophilidae</taxon>
        <taxon>Drosophila</taxon>
        <taxon>Sophophora</taxon>
    </lineage>
</organism>
<keyword evidence="3 5" id="KW-0808">Transferase</keyword>
<dbReference type="FunFam" id="3.40.50.2000:FF:000050">
    <property type="entry name" value="UDP-glucuronosyltransferase"/>
    <property type="match status" value="1"/>
</dbReference>
<gene>
    <name evidence="5" type="primary">Dana\GF16732</name>
    <name evidence="5" type="synonym">dana_GLEANR_17997</name>
    <name evidence="5" type="ORF">GF16732</name>
</gene>
<reference evidence="5 6" key="1">
    <citation type="journal article" date="2007" name="Nature">
        <title>Evolution of genes and genomes on the Drosophila phylogeny.</title>
        <authorList>
            <consortium name="Drosophila 12 Genomes Consortium"/>
            <person name="Clark A.G."/>
            <person name="Eisen M.B."/>
            <person name="Smith D.R."/>
            <person name="Bergman C.M."/>
            <person name="Oliver B."/>
            <person name="Markow T.A."/>
            <person name="Kaufman T.C."/>
            <person name="Kellis M."/>
            <person name="Gelbart W."/>
            <person name="Iyer V.N."/>
            <person name="Pollard D.A."/>
            <person name="Sackton T.B."/>
            <person name="Larracuente A.M."/>
            <person name="Singh N.D."/>
            <person name="Abad J.P."/>
            <person name="Abt D.N."/>
            <person name="Adryan B."/>
            <person name="Aguade M."/>
            <person name="Akashi H."/>
            <person name="Anderson W.W."/>
            <person name="Aquadro C.F."/>
            <person name="Ardell D.H."/>
            <person name="Arguello R."/>
            <person name="Artieri C.G."/>
            <person name="Barbash D.A."/>
            <person name="Barker D."/>
            <person name="Barsanti P."/>
            <person name="Batterham P."/>
            <person name="Batzoglou S."/>
            <person name="Begun D."/>
            <person name="Bhutkar A."/>
            <person name="Blanco E."/>
            <person name="Bosak S.A."/>
            <person name="Bradley R.K."/>
            <person name="Brand A.D."/>
            <person name="Brent M.R."/>
            <person name="Brooks A.N."/>
            <person name="Brown R.H."/>
            <person name="Butlin R.K."/>
            <person name="Caggese C."/>
            <person name="Calvi B.R."/>
            <person name="Bernardo de Carvalho A."/>
            <person name="Caspi A."/>
            <person name="Castrezana S."/>
            <person name="Celniker S.E."/>
            <person name="Chang J.L."/>
            <person name="Chapple C."/>
            <person name="Chatterji S."/>
            <person name="Chinwalla A."/>
            <person name="Civetta A."/>
            <person name="Clifton S.W."/>
            <person name="Comeron J.M."/>
            <person name="Costello J.C."/>
            <person name="Coyne J.A."/>
            <person name="Daub J."/>
            <person name="David R.G."/>
            <person name="Delcher A.L."/>
            <person name="Delehaunty K."/>
            <person name="Do C.B."/>
            <person name="Ebling H."/>
            <person name="Edwards K."/>
            <person name="Eickbush T."/>
            <person name="Evans J.D."/>
            <person name="Filipski A."/>
            <person name="Findeiss S."/>
            <person name="Freyhult E."/>
            <person name="Fulton L."/>
            <person name="Fulton R."/>
            <person name="Garcia A.C."/>
            <person name="Gardiner A."/>
            <person name="Garfield D.A."/>
            <person name="Garvin B.E."/>
            <person name="Gibson G."/>
            <person name="Gilbert D."/>
            <person name="Gnerre S."/>
            <person name="Godfrey J."/>
            <person name="Good R."/>
            <person name="Gotea V."/>
            <person name="Gravely B."/>
            <person name="Greenberg A.J."/>
            <person name="Griffiths-Jones S."/>
            <person name="Gross S."/>
            <person name="Guigo R."/>
            <person name="Gustafson E.A."/>
            <person name="Haerty W."/>
            <person name="Hahn M.W."/>
            <person name="Halligan D.L."/>
            <person name="Halpern A.L."/>
            <person name="Halter G.M."/>
            <person name="Han M.V."/>
            <person name="Heger A."/>
            <person name="Hillier L."/>
            <person name="Hinrichs A.S."/>
            <person name="Holmes I."/>
            <person name="Hoskins R.A."/>
            <person name="Hubisz M.J."/>
            <person name="Hultmark D."/>
            <person name="Huntley M.A."/>
            <person name="Jaffe D.B."/>
            <person name="Jagadeeshan S."/>
            <person name="Jeck W.R."/>
            <person name="Johnson J."/>
            <person name="Jones C.D."/>
            <person name="Jordan W.C."/>
            <person name="Karpen G.H."/>
            <person name="Kataoka E."/>
            <person name="Keightley P.D."/>
            <person name="Kheradpour P."/>
            <person name="Kirkness E.F."/>
            <person name="Koerich L.B."/>
            <person name="Kristiansen K."/>
            <person name="Kudrna D."/>
            <person name="Kulathinal R.J."/>
            <person name="Kumar S."/>
            <person name="Kwok R."/>
            <person name="Lander E."/>
            <person name="Langley C.H."/>
            <person name="Lapoint R."/>
            <person name="Lazzaro B.P."/>
            <person name="Lee S.J."/>
            <person name="Levesque L."/>
            <person name="Li R."/>
            <person name="Lin C.F."/>
            <person name="Lin M.F."/>
            <person name="Lindblad-Toh K."/>
            <person name="Llopart A."/>
            <person name="Long M."/>
            <person name="Low L."/>
            <person name="Lozovsky E."/>
            <person name="Lu J."/>
            <person name="Luo M."/>
            <person name="Machado C.A."/>
            <person name="Makalowski W."/>
            <person name="Marzo M."/>
            <person name="Matsuda M."/>
            <person name="Matzkin L."/>
            <person name="McAllister B."/>
            <person name="McBride C.S."/>
            <person name="McKernan B."/>
            <person name="McKernan K."/>
            <person name="Mendez-Lago M."/>
            <person name="Minx P."/>
            <person name="Mollenhauer M.U."/>
            <person name="Montooth K."/>
            <person name="Mount S.M."/>
            <person name="Mu X."/>
            <person name="Myers E."/>
            <person name="Negre B."/>
            <person name="Newfeld S."/>
            <person name="Nielsen R."/>
            <person name="Noor M.A."/>
            <person name="O'Grady P."/>
            <person name="Pachter L."/>
            <person name="Papaceit M."/>
            <person name="Parisi M.J."/>
            <person name="Parisi M."/>
            <person name="Parts L."/>
            <person name="Pedersen J.S."/>
            <person name="Pesole G."/>
            <person name="Phillippy A.M."/>
            <person name="Ponting C.P."/>
            <person name="Pop M."/>
            <person name="Porcelli D."/>
            <person name="Powell J.R."/>
            <person name="Prohaska S."/>
            <person name="Pruitt K."/>
            <person name="Puig M."/>
            <person name="Quesneville H."/>
            <person name="Ram K.R."/>
            <person name="Rand D."/>
            <person name="Rasmussen M.D."/>
            <person name="Reed L.K."/>
            <person name="Reenan R."/>
            <person name="Reily A."/>
            <person name="Remington K.A."/>
            <person name="Rieger T.T."/>
            <person name="Ritchie M.G."/>
            <person name="Robin C."/>
            <person name="Rogers Y.H."/>
            <person name="Rohde C."/>
            <person name="Rozas J."/>
            <person name="Rubenfield M.J."/>
            <person name="Ruiz A."/>
            <person name="Russo S."/>
            <person name="Salzberg S.L."/>
            <person name="Sanchez-Gracia A."/>
            <person name="Saranga D.J."/>
            <person name="Sato H."/>
            <person name="Schaeffer S.W."/>
            <person name="Schatz M.C."/>
            <person name="Schlenke T."/>
            <person name="Schwartz R."/>
            <person name="Segarra C."/>
            <person name="Singh R.S."/>
            <person name="Sirot L."/>
            <person name="Sirota M."/>
            <person name="Sisneros N.B."/>
            <person name="Smith C.D."/>
            <person name="Smith T.F."/>
            <person name="Spieth J."/>
            <person name="Stage D.E."/>
            <person name="Stark A."/>
            <person name="Stephan W."/>
            <person name="Strausberg R.L."/>
            <person name="Strempel S."/>
            <person name="Sturgill D."/>
            <person name="Sutton G."/>
            <person name="Sutton G.G."/>
            <person name="Tao W."/>
            <person name="Teichmann S."/>
            <person name="Tobari Y.N."/>
            <person name="Tomimura Y."/>
            <person name="Tsolas J.M."/>
            <person name="Valente V.L."/>
            <person name="Venter E."/>
            <person name="Venter J.C."/>
            <person name="Vicario S."/>
            <person name="Vieira F.G."/>
            <person name="Vilella A.J."/>
            <person name="Villasante A."/>
            <person name="Walenz B."/>
            <person name="Wang J."/>
            <person name="Wasserman M."/>
            <person name="Watts T."/>
            <person name="Wilson D."/>
            <person name="Wilson R.K."/>
            <person name="Wing R.A."/>
            <person name="Wolfner M.F."/>
            <person name="Wong A."/>
            <person name="Wong G.K."/>
            <person name="Wu C.I."/>
            <person name="Wu G."/>
            <person name="Yamamoto D."/>
            <person name="Yang H.P."/>
            <person name="Yang S.P."/>
            <person name="Yorke J.A."/>
            <person name="Yoshida K."/>
            <person name="Zdobnov E."/>
            <person name="Zhang P."/>
            <person name="Zhang Y."/>
            <person name="Zimin A.V."/>
            <person name="Baldwin J."/>
            <person name="Abdouelleil A."/>
            <person name="Abdulkadir J."/>
            <person name="Abebe A."/>
            <person name="Abera B."/>
            <person name="Abreu J."/>
            <person name="Acer S.C."/>
            <person name="Aftuck L."/>
            <person name="Alexander A."/>
            <person name="An P."/>
            <person name="Anderson E."/>
            <person name="Anderson S."/>
            <person name="Arachi H."/>
            <person name="Azer M."/>
            <person name="Bachantsang P."/>
            <person name="Barry A."/>
            <person name="Bayul T."/>
            <person name="Berlin A."/>
            <person name="Bessette D."/>
            <person name="Bloom T."/>
            <person name="Blye J."/>
            <person name="Boguslavskiy L."/>
            <person name="Bonnet C."/>
            <person name="Boukhgalter B."/>
            <person name="Bourzgui I."/>
            <person name="Brown A."/>
            <person name="Cahill P."/>
            <person name="Channer S."/>
            <person name="Cheshatsang Y."/>
            <person name="Chuda L."/>
            <person name="Citroen M."/>
            <person name="Collymore A."/>
            <person name="Cooke P."/>
            <person name="Costello M."/>
            <person name="D'Aco K."/>
            <person name="Daza R."/>
            <person name="De Haan G."/>
            <person name="DeGray S."/>
            <person name="DeMaso C."/>
            <person name="Dhargay N."/>
            <person name="Dooley K."/>
            <person name="Dooley E."/>
            <person name="Doricent M."/>
            <person name="Dorje P."/>
            <person name="Dorjee K."/>
            <person name="Dupes A."/>
            <person name="Elong R."/>
            <person name="Falk J."/>
            <person name="Farina A."/>
            <person name="Faro S."/>
            <person name="Ferguson D."/>
            <person name="Fisher S."/>
            <person name="Foley C.D."/>
            <person name="Franke A."/>
            <person name="Friedrich D."/>
            <person name="Gadbois L."/>
            <person name="Gearin G."/>
            <person name="Gearin C.R."/>
            <person name="Giannoukos G."/>
            <person name="Goode T."/>
            <person name="Graham J."/>
            <person name="Grandbois E."/>
            <person name="Grewal S."/>
            <person name="Gyaltsen K."/>
            <person name="Hafez N."/>
            <person name="Hagos B."/>
            <person name="Hall J."/>
            <person name="Henson C."/>
            <person name="Hollinger A."/>
            <person name="Honan T."/>
            <person name="Huard M.D."/>
            <person name="Hughes L."/>
            <person name="Hurhula B."/>
            <person name="Husby M.E."/>
            <person name="Kamat A."/>
            <person name="Kanga B."/>
            <person name="Kashin S."/>
            <person name="Khazanovich D."/>
            <person name="Kisner P."/>
            <person name="Lance K."/>
            <person name="Lara M."/>
            <person name="Lee W."/>
            <person name="Lennon N."/>
            <person name="Letendre F."/>
            <person name="LeVine R."/>
            <person name="Lipovsky A."/>
            <person name="Liu X."/>
            <person name="Liu J."/>
            <person name="Liu S."/>
            <person name="Lokyitsang T."/>
            <person name="Lokyitsang Y."/>
            <person name="Lubonja R."/>
            <person name="Lui A."/>
            <person name="MacDonald P."/>
            <person name="Magnisalis V."/>
            <person name="Maru K."/>
            <person name="Matthews C."/>
            <person name="McCusker W."/>
            <person name="McDonough S."/>
            <person name="Mehta T."/>
            <person name="Meldrim J."/>
            <person name="Meneus L."/>
            <person name="Mihai O."/>
            <person name="Mihalev A."/>
            <person name="Mihova T."/>
            <person name="Mittelman R."/>
            <person name="Mlenga V."/>
            <person name="Montmayeur A."/>
            <person name="Mulrain L."/>
            <person name="Navidi A."/>
            <person name="Naylor J."/>
            <person name="Negash T."/>
            <person name="Nguyen T."/>
            <person name="Nguyen N."/>
            <person name="Nicol R."/>
            <person name="Norbu C."/>
            <person name="Norbu N."/>
            <person name="Novod N."/>
            <person name="O'Neill B."/>
            <person name="Osman S."/>
            <person name="Markiewicz E."/>
            <person name="Oyono O.L."/>
            <person name="Patti C."/>
            <person name="Phunkhang P."/>
            <person name="Pierre F."/>
            <person name="Priest M."/>
            <person name="Raghuraman S."/>
            <person name="Rege F."/>
            <person name="Reyes R."/>
            <person name="Rise C."/>
            <person name="Rogov P."/>
            <person name="Ross K."/>
            <person name="Ryan E."/>
            <person name="Settipalli S."/>
            <person name="Shea T."/>
            <person name="Sherpa N."/>
            <person name="Shi L."/>
            <person name="Shih D."/>
            <person name="Sparrow T."/>
            <person name="Spaulding J."/>
            <person name="Stalker J."/>
            <person name="Stange-Thomann N."/>
            <person name="Stavropoulos S."/>
            <person name="Stone C."/>
            <person name="Strader C."/>
            <person name="Tesfaye S."/>
            <person name="Thomson T."/>
            <person name="Thoulutsang Y."/>
            <person name="Thoulutsang D."/>
            <person name="Topham K."/>
            <person name="Topping I."/>
            <person name="Tsamla T."/>
            <person name="Vassiliev H."/>
            <person name="Vo A."/>
            <person name="Wangchuk T."/>
            <person name="Wangdi T."/>
            <person name="Weiand M."/>
            <person name="Wilkinson J."/>
            <person name="Wilson A."/>
            <person name="Yadav S."/>
            <person name="Young G."/>
            <person name="Yu Q."/>
            <person name="Zembek L."/>
            <person name="Zhong D."/>
            <person name="Zimmer A."/>
            <person name="Zwirko Z."/>
            <person name="Jaffe D.B."/>
            <person name="Alvarez P."/>
            <person name="Brockman W."/>
            <person name="Butler J."/>
            <person name="Chin C."/>
            <person name="Gnerre S."/>
            <person name="Grabherr M."/>
            <person name="Kleber M."/>
            <person name="Mauceli E."/>
            <person name="MacCallum I."/>
        </authorList>
    </citation>
    <scope>NUCLEOTIDE SEQUENCE [LARGE SCALE GENOMIC DNA]</scope>
    <source>
        <strain evidence="6">Tucson 14024-0371.13</strain>
    </source>
</reference>
<feature type="transmembrane region" description="Helical" evidence="4">
    <location>
        <begin position="484"/>
        <end position="507"/>
    </location>
</feature>
<name>B3LZ73_DROAN</name>
<dbReference type="KEGG" id="dan:6499526"/>
<dbReference type="InParanoid" id="B3LZ73"/>
<sequence length="528" mass="60380">MKRKNLNIGFISLFCFYFVATVSAYNYLVVSPSAASSHYHVGFSLVKGLANSGHNVTLISAFKQKKPVDNIKDVTALGIHKTMEEHISSIVKNMKKPMWLQSFDIYSMGLKMTEALLNDTSVLELMKSNKTFDAVISEVFLNEAQLGLAEHFKAPLIVLSAVGAMPAHADLVGTSFTPSYIPHALLHFTDHMDLWERLVNFLFVTFTYSIHKFFALPQHEALYQKYFPDNKMDFYEMRRNTALVLVNEHASLNHPRPFSPNMIPVGGMHINRQPPQPLPENIRLFIEGAEHGVIYCSLGSNVKSKTLPLEKRRAFLETFGKLKQRVLWKFEESDLPGRPDNVLISDWFPQNDILAHDKVIAFISHGGRLSILESIYHGKPFVGIPFFGDQFMIMAQAEQNGIGIALNYGDLTADILLAATKKILQDPKFTRNVRDMSDRFRDQPQTPLERAVWWVEHVTRHKGAKYLKSAGQELNFFQYHSLDVLLILFIGLFFIIYLPIKTFVWILNRLNQFFFKTKVQHGKKIKQN</sequence>
<dbReference type="PANTHER" id="PTHR48043">
    <property type="entry name" value="EG:EG0003.4 PROTEIN-RELATED"/>
    <property type="match status" value="1"/>
</dbReference>
<evidence type="ECO:0000256" key="4">
    <source>
        <dbReference type="SAM" id="Phobius"/>
    </source>
</evidence>
<dbReference type="eggNOG" id="KOG1192">
    <property type="taxonomic scope" value="Eukaryota"/>
</dbReference>
<dbReference type="OrthoDB" id="5835829at2759"/>
<evidence type="ECO:0000256" key="3">
    <source>
        <dbReference type="ARBA" id="ARBA00022679"/>
    </source>
</evidence>
<keyword evidence="4" id="KW-1133">Transmembrane helix</keyword>
<protein>
    <submittedName>
        <fullName evidence="5">Uncharacterized protein</fullName>
    </submittedName>
</protein>
<dbReference type="PANTHER" id="PTHR48043:SF159">
    <property type="entry name" value="EG:EG0003.4 PROTEIN-RELATED"/>
    <property type="match status" value="1"/>
</dbReference>
<keyword evidence="2 5" id="KW-0328">Glycosyltransferase</keyword>
<dbReference type="Proteomes" id="UP000007801">
    <property type="component" value="Unassembled WGS sequence"/>
</dbReference>
<evidence type="ECO:0000313" key="5">
    <source>
        <dbReference type="EMBL" id="EDV43000.2"/>
    </source>
</evidence>